<accession>A0A840V478</accession>
<sequence>MKWLEDLSEWLVATSVRGTLVALAIFGMQWLLRRGLPAAWRHALWLPLMLVLALPVLPKVPFGVLPGEVQGMTGREVATPLVEKVAGAEVVFTPETKMKSNWQWNPLAMIWLGGCGGLLGFSILAHRRVLGRMRAAKVPTCESLSRWVDEAVKEVGLAKAPEVMVSRGVESPAVTGVFRPVLLLPAGFPGSLGEGQARLILLHELMHLKRFDLPLNALSWVIQAMHWFNPVVWLAFSRMRVDREAACDAQVLALSGDDRRSDYGHALLTLHASMGPVRRCPGLVGIFESRSALKERIREIACPRRSHPAWAAVGVTCMGCLTLLGATQTRERGPRDTPRTPMAVGELDPSQVALEKCLDAVILPELHWKDCALEEAVDDLRTALRKAAEIAKAELPKEVSLMIRAPRGFQPKRVTFESDRVSLRKALEVVAESNGLRIEVGDTGIVLSPREAESMPKAPRTADAEMISAAKAIVVPEIELVGAALVEAVNQLNQQVREASAGEPAFVIRIDPQKVDEHQMLPELRFRKISVLEALKYYADATQTLLTAGEKEIWITRH</sequence>
<gene>
    <name evidence="3" type="ORF">HNR46_003040</name>
</gene>
<keyword evidence="1" id="KW-0472">Membrane</keyword>
<evidence type="ECO:0000313" key="4">
    <source>
        <dbReference type="Proteomes" id="UP000557717"/>
    </source>
</evidence>
<dbReference type="AlphaFoldDB" id="A0A840V478"/>
<feature type="transmembrane region" description="Helical" evidence="1">
    <location>
        <begin position="12"/>
        <end position="32"/>
    </location>
</feature>
<dbReference type="EMBL" id="JACHFD010000016">
    <property type="protein sequence ID" value="MBB5352792.1"/>
    <property type="molecule type" value="Genomic_DNA"/>
</dbReference>
<protein>
    <submittedName>
        <fullName evidence="3">Beta-lactamase regulating signal transducer with metallopeptidase domain</fullName>
    </submittedName>
</protein>
<dbReference type="Proteomes" id="UP000557717">
    <property type="component" value="Unassembled WGS sequence"/>
</dbReference>
<dbReference type="CDD" id="cd07341">
    <property type="entry name" value="M56_BlaR1_MecR1_like"/>
    <property type="match status" value="1"/>
</dbReference>
<feature type="transmembrane region" description="Helical" evidence="1">
    <location>
        <begin position="107"/>
        <end position="125"/>
    </location>
</feature>
<evidence type="ECO:0000313" key="3">
    <source>
        <dbReference type="EMBL" id="MBB5352792.1"/>
    </source>
</evidence>
<evidence type="ECO:0000256" key="1">
    <source>
        <dbReference type="SAM" id="Phobius"/>
    </source>
</evidence>
<proteinExistence type="predicted"/>
<feature type="transmembrane region" description="Helical" evidence="1">
    <location>
        <begin position="44"/>
        <end position="65"/>
    </location>
</feature>
<dbReference type="InterPro" id="IPR052173">
    <property type="entry name" value="Beta-lactam_resp_regulator"/>
</dbReference>
<feature type="domain" description="Peptidase M56" evidence="2">
    <location>
        <begin position="11"/>
        <end position="298"/>
    </location>
</feature>
<keyword evidence="1" id="KW-1133">Transmembrane helix</keyword>
<reference evidence="3 4" key="1">
    <citation type="submission" date="2020-08" db="EMBL/GenBank/DDBJ databases">
        <title>Genomic Encyclopedia of Type Strains, Phase IV (KMG-IV): sequencing the most valuable type-strain genomes for metagenomic binning, comparative biology and taxonomic classification.</title>
        <authorList>
            <person name="Goeker M."/>
        </authorList>
    </citation>
    <scope>NUCLEOTIDE SEQUENCE [LARGE SCALE GENOMIC DNA]</scope>
    <source>
        <strain evidence="3 4">YC6886</strain>
    </source>
</reference>
<organism evidence="3 4">
    <name type="scientific">Haloferula luteola</name>
    <dbReference type="NCBI Taxonomy" id="595692"/>
    <lineage>
        <taxon>Bacteria</taxon>
        <taxon>Pseudomonadati</taxon>
        <taxon>Verrucomicrobiota</taxon>
        <taxon>Verrucomicrobiia</taxon>
        <taxon>Verrucomicrobiales</taxon>
        <taxon>Verrucomicrobiaceae</taxon>
        <taxon>Haloferula</taxon>
    </lineage>
</organism>
<keyword evidence="4" id="KW-1185">Reference proteome</keyword>
<dbReference type="PANTHER" id="PTHR34978">
    <property type="entry name" value="POSSIBLE SENSOR-TRANSDUCER PROTEIN BLAR"/>
    <property type="match status" value="1"/>
</dbReference>
<feature type="transmembrane region" description="Helical" evidence="1">
    <location>
        <begin position="215"/>
        <end position="236"/>
    </location>
</feature>
<keyword evidence="1" id="KW-0812">Transmembrane</keyword>
<name>A0A840V478_9BACT</name>
<dbReference type="Pfam" id="PF05569">
    <property type="entry name" value="Peptidase_M56"/>
    <property type="match status" value="1"/>
</dbReference>
<dbReference type="PANTHER" id="PTHR34978:SF3">
    <property type="entry name" value="SLR0241 PROTEIN"/>
    <property type="match status" value="1"/>
</dbReference>
<comment type="caution">
    <text evidence="3">The sequence shown here is derived from an EMBL/GenBank/DDBJ whole genome shotgun (WGS) entry which is preliminary data.</text>
</comment>
<dbReference type="InterPro" id="IPR008756">
    <property type="entry name" value="Peptidase_M56"/>
</dbReference>
<dbReference type="RefSeq" id="WP_184020126.1">
    <property type="nucleotide sequence ID" value="NZ_JACHFD010000016.1"/>
</dbReference>
<evidence type="ECO:0000259" key="2">
    <source>
        <dbReference type="Pfam" id="PF05569"/>
    </source>
</evidence>